<feature type="active site" description="Proton acceptor" evidence="1">
    <location>
        <position position="217"/>
    </location>
</feature>
<dbReference type="PANTHER" id="PTHR37536">
    <property type="entry name" value="PUTATIVE (AFU_ORTHOLOGUE AFUA_3G02970)-RELATED"/>
    <property type="match status" value="1"/>
</dbReference>
<evidence type="ECO:0000313" key="5">
    <source>
        <dbReference type="EMBL" id="KZV90296.1"/>
    </source>
</evidence>
<dbReference type="Gene3D" id="2.60.120.700">
    <property type="entry name" value="Peptidase G1"/>
    <property type="match status" value="1"/>
</dbReference>
<proteinExistence type="predicted"/>
<protein>
    <recommendedName>
        <fullName evidence="7">Aspergillopepsin</fullName>
    </recommendedName>
</protein>
<feature type="region of interest" description="Disordered" evidence="2">
    <location>
        <begin position="34"/>
        <end position="54"/>
    </location>
</feature>
<accession>A0A165Z4C0</accession>
<dbReference type="PRINTS" id="PR00977">
    <property type="entry name" value="SCYTLDPTASE"/>
</dbReference>
<dbReference type="PANTHER" id="PTHR37536:SF1">
    <property type="entry name" value="ASPERGILLOPEPSIN, PUTAITVE (AFU_ORTHOLOGUE AFUA_7G01200)"/>
    <property type="match status" value="1"/>
</dbReference>
<evidence type="ECO:0000256" key="1">
    <source>
        <dbReference type="PIRSR" id="PIRSR600250-50"/>
    </source>
</evidence>
<feature type="chain" id="PRO_5008241255" description="Aspergillopepsin" evidence="3">
    <location>
        <begin position="19"/>
        <end position="283"/>
    </location>
</feature>
<dbReference type="Proteomes" id="UP000077266">
    <property type="component" value="Unassembled WGS sequence"/>
</dbReference>
<sequence>MFFVAAFTFGLLATGAFAIPSSAERLQKRIERRASNSNRAHRSSQPAQRQSGLTASVATSNSLLSNAEHATVYTTNWAGGALIGSPAGTFKSVTGRFVVPKVSMPANGNASETYYASAWVGIDGYACDTAILQTGVDFEVIGTTVNHYVWYEWWPELSSDFEGITVKAGDTIDLLVTASSTTTGAVVVKNLKNGNTVFQNLTSSDALCESDAEWIVEDFLISKVRVPMADFKTITFTNPIATQSNGARVGPGNATIIEMRQNGTVFTSTTVSSTSVSVKYLTS</sequence>
<organism evidence="4 6">
    <name type="scientific">Exidia glandulosa HHB12029</name>
    <dbReference type="NCBI Taxonomy" id="1314781"/>
    <lineage>
        <taxon>Eukaryota</taxon>
        <taxon>Fungi</taxon>
        <taxon>Dikarya</taxon>
        <taxon>Basidiomycota</taxon>
        <taxon>Agaricomycotina</taxon>
        <taxon>Agaricomycetes</taxon>
        <taxon>Auriculariales</taxon>
        <taxon>Exidiaceae</taxon>
        <taxon>Exidia</taxon>
    </lineage>
</organism>
<dbReference type="AlphaFoldDB" id="A0A165Z4C0"/>
<dbReference type="GO" id="GO:0006508">
    <property type="term" value="P:proteolysis"/>
    <property type="evidence" value="ECO:0007669"/>
    <property type="project" value="InterPro"/>
</dbReference>
<dbReference type="Pfam" id="PF01828">
    <property type="entry name" value="Peptidase_A4"/>
    <property type="match status" value="1"/>
</dbReference>
<dbReference type="CDD" id="cd13426">
    <property type="entry name" value="Peptidase_G1"/>
    <property type="match status" value="1"/>
</dbReference>
<dbReference type="EMBL" id="KV426052">
    <property type="protein sequence ID" value="KZV90296.1"/>
    <property type="molecule type" value="Genomic_DNA"/>
</dbReference>
<dbReference type="InterPro" id="IPR013320">
    <property type="entry name" value="ConA-like_dom_sf"/>
</dbReference>
<dbReference type="GO" id="GO:0070007">
    <property type="term" value="F:glutamic-type endopeptidase activity"/>
    <property type="evidence" value="ECO:0007669"/>
    <property type="project" value="InterPro"/>
</dbReference>
<name>A0A165Z4C0_EXIGL</name>
<keyword evidence="6" id="KW-1185">Reference proteome</keyword>
<dbReference type="STRING" id="1314781.A0A165Z4C0"/>
<evidence type="ECO:0000313" key="6">
    <source>
        <dbReference type="Proteomes" id="UP000077266"/>
    </source>
</evidence>
<reference evidence="4 6" key="1">
    <citation type="journal article" date="2016" name="Mol. Biol. Evol.">
        <title>Comparative Genomics of Early-Diverging Mushroom-Forming Fungi Provides Insights into the Origins of Lignocellulose Decay Capabilities.</title>
        <authorList>
            <person name="Nagy L.G."/>
            <person name="Riley R."/>
            <person name="Tritt A."/>
            <person name="Adam C."/>
            <person name="Daum C."/>
            <person name="Floudas D."/>
            <person name="Sun H."/>
            <person name="Yadav J.S."/>
            <person name="Pangilinan J."/>
            <person name="Larsson K.H."/>
            <person name="Matsuura K."/>
            <person name="Barry K."/>
            <person name="Labutti K."/>
            <person name="Kuo R."/>
            <person name="Ohm R.A."/>
            <person name="Bhattacharya S.S."/>
            <person name="Shirouzu T."/>
            <person name="Yoshinaga Y."/>
            <person name="Martin F.M."/>
            <person name="Grigoriev I.V."/>
            <person name="Hibbett D.S."/>
        </authorList>
    </citation>
    <scope>NUCLEOTIDE SEQUENCE [LARGE SCALE GENOMIC DNA]</scope>
    <source>
        <strain evidence="4 6">HHB12029</strain>
    </source>
</reference>
<keyword evidence="3" id="KW-0732">Signal</keyword>
<dbReference type="InterPro" id="IPR038656">
    <property type="entry name" value="Peptidase_G1_sf"/>
</dbReference>
<dbReference type="SUPFAM" id="SSF49899">
    <property type="entry name" value="Concanavalin A-like lectins/glucanases"/>
    <property type="match status" value="1"/>
</dbReference>
<evidence type="ECO:0000256" key="2">
    <source>
        <dbReference type="SAM" id="MobiDB-lite"/>
    </source>
</evidence>
<feature type="compositionally biased region" description="Polar residues" evidence="2">
    <location>
        <begin position="45"/>
        <end position="54"/>
    </location>
</feature>
<gene>
    <name evidence="5" type="ORF">EXIGLDRAFT_770952</name>
    <name evidence="4" type="ORF">EXIGLDRAFT_782635</name>
</gene>
<evidence type="ECO:0008006" key="7">
    <source>
        <dbReference type="Google" id="ProtNLM"/>
    </source>
</evidence>
<dbReference type="EMBL" id="KV426656">
    <property type="protein sequence ID" value="KZV79219.1"/>
    <property type="molecule type" value="Genomic_DNA"/>
</dbReference>
<feature type="signal peptide" evidence="3">
    <location>
        <begin position="1"/>
        <end position="18"/>
    </location>
</feature>
<evidence type="ECO:0000256" key="3">
    <source>
        <dbReference type="SAM" id="SignalP"/>
    </source>
</evidence>
<dbReference type="InterPro" id="IPR000250">
    <property type="entry name" value="Peptidase_G1"/>
</dbReference>
<dbReference type="OrthoDB" id="2862635at2759"/>
<evidence type="ECO:0000313" key="4">
    <source>
        <dbReference type="EMBL" id="KZV79219.1"/>
    </source>
</evidence>